<gene>
    <name evidence="2" type="ORF">DX116_09165</name>
</gene>
<feature type="domain" description="IrrE N-terminal-like" evidence="1">
    <location>
        <begin position="24"/>
        <end position="110"/>
    </location>
</feature>
<evidence type="ECO:0000259" key="1">
    <source>
        <dbReference type="Pfam" id="PF06114"/>
    </source>
</evidence>
<comment type="caution">
    <text evidence="2">The sequence shown here is derived from an EMBL/GenBank/DDBJ whole genome shotgun (WGS) entry which is preliminary data.</text>
</comment>
<dbReference type="AlphaFoldDB" id="A0A371PCM9"/>
<reference evidence="2 3" key="1">
    <citation type="submission" date="2018-08" db="EMBL/GenBank/DDBJ databases">
        <title>Aeromicrobium sp. M2KJ-4, whole genome shotgun sequence.</title>
        <authorList>
            <person name="Tuo L."/>
        </authorList>
    </citation>
    <scope>NUCLEOTIDE SEQUENCE [LARGE SCALE GENOMIC DNA]</scope>
    <source>
        <strain evidence="2 3">M2KJ-4</strain>
    </source>
</reference>
<protein>
    <submittedName>
        <fullName evidence="2">ImmA/IrrE family metallo-endopeptidase</fullName>
    </submittedName>
</protein>
<dbReference type="Proteomes" id="UP000265581">
    <property type="component" value="Unassembled WGS sequence"/>
</dbReference>
<evidence type="ECO:0000313" key="2">
    <source>
        <dbReference type="EMBL" id="REK73683.1"/>
    </source>
</evidence>
<proteinExistence type="predicted"/>
<evidence type="ECO:0000313" key="3">
    <source>
        <dbReference type="Proteomes" id="UP000265581"/>
    </source>
</evidence>
<sequence length="131" mass="14727">MHELLRHAADLEVDIVHCYLDGKRGCYRKGDGLILLDHGLTTAQVEFTLAHELAHVVYDDTSSTPRIERRADIFAAGLVIDTRAYRRAEWSHGCDAGTLAHELGTTKRAVESWRIWYEVRGRRLEAAGAIA</sequence>
<dbReference type="Gene3D" id="1.10.10.2910">
    <property type="match status" value="1"/>
</dbReference>
<accession>A0A371PCM9</accession>
<organism evidence="2 3">
    <name type="scientific">Aeromicrobium endophyticum</name>
    <dbReference type="NCBI Taxonomy" id="2292704"/>
    <lineage>
        <taxon>Bacteria</taxon>
        <taxon>Bacillati</taxon>
        <taxon>Actinomycetota</taxon>
        <taxon>Actinomycetes</taxon>
        <taxon>Propionibacteriales</taxon>
        <taxon>Nocardioidaceae</taxon>
        <taxon>Aeromicrobium</taxon>
    </lineage>
</organism>
<name>A0A371PCM9_9ACTN</name>
<dbReference type="Pfam" id="PF06114">
    <property type="entry name" value="Peptidase_M78"/>
    <property type="match status" value="1"/>
</dbReference>
<dbReference type="InterPro" id="IPR010359">
    <property type="entry name" value="IrrE_HExxH"/>
</dbReference>
<dbReference type="EMBL" id="QUBR01000001">
    <property type="protein sequence ID" value="REK73683.1"/>
    <property type="molecule type" value="Genomic_DNA"/>
</dbReference>
<keyword evidence="3" id="KW-1185">Reference proteome</keyword>